<reference evidence="3 4" key="1">
    <citation type="submission" date="2021-06" db="EMBL/GenBank/DDBJ databases">
        <authorList>
            <person name="Palmer J.M."/>
        </authorList>
    </citation>
    <scope>NUCLEOTIDE SEQUENCE [LARGE SCALE GENOMIC DNA]</scope>
    <source>
        <strain evidence="3 4">GA_2019</strain>
        <tissue evidence="3">Muscle</tissue>
    </source>
</reference>
<dbReference type="PANTHER" id="PTHR38340">
    <property type="entry name" value="S-LAYER PROTEIN"/>
    <property type="match status" value="1"/>
</dbReference>
<sequence>MVGNKNDNLLDPYTGGAIMSGREGEDTYIIKRGYGDNVLIDNFAEDQRTDTVVVDMDFIDGGQVVLDSSTEDLSVTIKTEDGVRFKLKPLNSSADAPQFQVEAFKVTMKQAEVDCRLDLSTQRNLSKVQTAQGCLSQSNYMVGNNQDNVLIGGWKDDALDGGEGDDTLIGGHGADILIGGMGDDTLYGEDGNDTMMGDSGRDVFIPGPGSDLVDGGSGRDTVLYRGDHETGSGVYVNLLSGQGHYADAEGDVLKDVENVIGTIYSDILVSGYESSLLKGSDGNDILVSTGEDYLVGGDGNDIYLLAFDHGSVTIDNCAKDNATDVLYFNSQSLTRFSRRILSDRIILSFFGPKQSVVKVGLKGWKSDESECGHLMLVLNGWQISLGDILIFPRSFFLQRRKQILNK</sequence>
<dbReference type="EMBL" id="JAHRIO010025057">
    <property type="protein sequence ID" value="MEQ2166697.1"/>
    <property type="molecule type" value="Genomic_DNA"/>
</dbReference>
<gene>
    <name evidence="3" type="ORF">GOODEAATRI_030943</name>
</gene>
<evidence type="ECO:0000313" key="3">
    <source>
        <dbReference type="EMBL" id="MEQ2166697.1"/>
    </source>
</evidence>
<dbReference type="InterPro" id="IPR050557">
    <property type="entry name" value="RTX_toxin/Mannuronan_C5-epim"/>
</dbReference>
<evidence type="ECO:0008006" key="5">
    <source>
        <dbReference type="Google" id="ProtNLM"/>
    </source>
</evidence>
<dbReference type="InterPro" id="IPR018511">
    <property type="entry name" value="Hemolysin-typ_Ca-bd_CS"/>
</dbReference>
<organism evidence="3 4">
    <name type="scientific">Goodea atripinnis</name>
    <dbReference type="NCBI Taxonomy" id="208336"/>
    <lineage>
        <taxon>Eukaryota</taxon>
        <taxon>Metazoa</taxon>
        <taxon>Chordata</taxon>
        <taxon>Craniata</taxon>
        <taxon>Vertebrata</taxon>
        <taxon>Euteleostomi</taxon>
        <taxon>Actinopterygii</taxon>
        <taxon>Neopterygii</taxon>
        <taxon>Teleostei</taxon>
        <taxon>Neoteleostei</taxon>
        <taxon>Acanthomorphata</taxon>
        <taxon>Ovalentaria</taxon>
        <taxon>Atherinomorphae</taxon>
        <taxon>Cyprinodontiformes</taxon>
        <taxon>Goodeidae</taxon>
        <taxon>Goodea</taxon>
    </lineage>
</organism>
<dbReference type="PROSITE" id="PS00330">
    <property type="entry name" value="HEMOLYSIN_CALCIUM"/>
    <property type="match status" value="1"/>
</dbReference>
<comment type="caution">
    <text evidence="3">The sequence shown here is derived from an EMBL/GenBank/DDBJ whole genome shotgun (WGS) entry which is preliminary data.</text>
</comment>
<keyword evidence="2" id="KW-0964">Secreted</keyword>
<dbReference type="PRINTS" id="PR00313">
    <property type="entry name" value="CABNDNGRPT"/>
</dbReference>
<name>A0ABV0N5M5_9TELE</name>
<dbReference type="Proteomes" id="UP001476798">
    <property type="component" value="Unassembled WGS sequence"/>
</dbReference>
<accession>A0ABV0N5M5</accession>
<dbReference type="Pfam" id="PF00353">
    <property type="entry name" value="HemolysinCabind"/>
    <property type="match status" value="4"/>
</dbReference>
<dbReference type="PANTHER" id="PTHR38340:SF1">
    <property type="entry name" value="S-LAYER PROTEIN"/>
    <property type="match status" value="1"/>
</dbReference>
<evidence type="ECO:0000256" key="2">
    <source>
        <dbReference type="ARBA" id="ARBA00022525"/>
    </source>
</evidence>
<dbReference type="InterPro" id="IPR011049">
    <property type="entry name" value="Serralysin-like_metalloprot_C"/>
</dbReference>
<protein>
    <recommendedName>
        <fullName evidence="5">Calcium-binding protein</fullName>
    </recommendedName>
</protein>
<dbReference type="SUPFAM" id="SSF51120">
    <property type="entry name" value="beta-Roll"/>
    <property type="match status" value="2"/>
</dbReference>
<keyword evidence="4" id="KW-1185">Reference proteome</keyword>
<evidence type="ECO:0000256" key="1">
    <source>
        <dbReference type="ARBA" id="ARBA00004613"/>
    </source>
</evidence>
<comment type="subcellular location">
    <subcellularLocation>
        <location evidence="1">Secreted</location>
    </subcellularLocation>
</comment>
<dbReference type="InterPro" id="IPR001343">
    <property type="entry name" value="Hemolysn_Ca-bd"/>
</dbReference>
<dbReference type="Gene3D" id="2.150.10.10">
    <property type="entry name" value="Serralysin-like metalloprotease, C-terminal"/>
    <property type="match status" value="2"/>
</dbReference>
<evidence type="ECO:0000313" key="4">
    <source>
        <dbReference type="Proteomes" id="UP001476798"/>
    </source>
</evidence>
<proteinExistence type="predicted"/>